<keyword evidence="3" id="KW-0472">Membrane</keyword>
<feature type="compositionally biased region" description="Low complexity" evidence="2">
    <location>
        <begin position="148"/>
        <end position="157"/>
    </location>
</feature>
<dbReference type="CDD" id="cd08022">
    <property type="entry name" value="M28_PSMA_like"/>
    <property type="match status" value="1"/>
</dbReference>
<dbReference type="VEuPathDB" id="FungiDB:M_BR32_EuGene_00049371"/>
<dbReference type="InterPro" id="IPR007484">
    <property type="entry name" value="Peptidase_M28"/>
</dbReference>
<dbReference type="InterPro" id="IPR036757">
    <property type="entry name" value="TFR-like_dimer_dom_sf"/>
</dbReference>
<feature type="region of interest" description="Disordered" evidence="2">
    <location>
        <begin position="143"/>
        <end position="166"/>
    </location>
</feature>
<evidence type="ECO:0000256" key="1">
    <source>
        <dbReference type="ARBA" id="ARBA00005634"/>
    </source>
</evidence>
<dbReference type="PANTHER" id="PTHR10404">
    <property type="entry name" value="N-ACETYLATED-ALPHA-LINKED ACIDIC DIPEPTIDASE"/>
    <property type="match status" value="1"/>
</dbReference>
<evidence type="ECO:0000259" key="4">
    <source>
        <dbReference type="Pfam" id="PF02225"/>
    </source>
</evidence>
<dbReference type="Pfam" id="PF04389">
    <property type="entry name" value="Peptidase_M28"/>
    <property type="match status" value="1"/>
</dbReference>
<dbReference type="InterPro" id="IPR003137">
    <property type="entry name" value="PA_domain"/>
</dbReference>
<dbReference type="EMBL" id="CP034206">
    <property type="protein sequence ID" value="QBZ59426.1"/>
    <property type="molecule type" value="Genomic_DNA"/>
</dbReference>
<feature type="domain" description="Peptidase M28" evidence="6">
    <location>
        <begin position="528"/>
        <end position="715"/>
    </location>
</feature>
<evidence type="ECO:0000256" key="2">
    <source>
        <dbReference type="SAM" id="MobiDB-lite"/>
    </source>
</evidence>
<reference evidence="7 8" key="1">
    <citation type="journal article" date="2019" name="Mol. Biol. Evol.">
        <title>Blast fungal genomes show frequent chromosomal changes, gene gains and losses, and effector gene turnover.</title>
        <authorList>
            <person name="Gomez Luciano L.B."/>
            <person name="Jason Tsai I."/>
            <person name="Chuma I."/>
            <person name="Tosa Y."/>
            <person name="Chen Y.H."/>
            <person name="Li J.Y."/>
            <person name="Li M.Y."/>
            <person name="Jade Lu M.Y."/>
            <person name="Nakayashiki H."/>
            <person name="Li W.H."/>
        </authorList>
    </citation>
    <scope>NUCLEOTIDE SEQUENCE [LARGE SCALE GENOMIC DNA]</scope>
    <source>
        <strain evidence="7">MZ5-1-6</strain>
    </source>
</reference>
<dbReference type="InterPro" id="IPR046450">
    <property type="entry name" value="PA_dom_sf"/>
</dbReference>
<dbReference type="Gene3D" id="1.20.930.40">
    <property type="entry name" value="Transferrin receptor-like, dimerisation domain"/>
    <property type="match status" value="1"/>
</dbReference>
<dbReference type="GO" id="GO:0004180">
    <property type="term" value="F:carboxypeptidase activity"/>
    <property type="evidence" value="ECO:0007669"/>
    <property type="project" value="TreeGrafter"/>
</dbReference>
<evidence type="ECO:0000313" key="7">
    <source>
        <dbReference type="EMBL" id="QBZ59426.1"/>
    </source>
</evidence>
<dbReference type="Gene3D" id="3.50.30.30">
    <property type="match status" value="1"/>
</dbReference>
<name>A0A4P7NCT5_PYROR</name>
<feature type="region of interest" description="Disordered" evidence="2">
    <location>
        <begin position="1"/>
        <end position="86"/>
    </location>
</feature>
<evidence type="ECO:0000256" key="3">
    <source>
        <dbReference type="SAM" id="Phobius"/>
    </source>
</evidence>
<organism evidence="7 8">
    <name type="scientific">Pyricularia oryzae</name>
    <name type="common">Rice blast fungus</name>
    <name type="synonym">Magnaporthe oryzae</name>
    <dbReference type="NCBI Taxonomy" id="318829"/>
    <lineage>
        <taxon>Eukaryota</taxon>
        <taxon>Fungi</taxon>
        <taxon>Dikarya</taxon>
        <taxon>Ascomycota</taxon>
        <taxon>Pezizomycotina</taxon>
        <taxon>Sordariomycetes</taxon>
        <taxon>Sordariomycetidae</taxon>
        <taxon>Magnaporthales</taxon>
        <taxon>Pyriculariaceae</taxon>
        <taxon>Pyricularia</taxon>
    </lineage>
</organism>
<accession>A0A4P7NCT5</accession>
<evidence type="ECO:0000313" key="8">
    <source>
        <dbReference type="Proteomes" id="UP000294847"/>
    </source>
</evidence>
<dbReference type="Gene3D" id="3.40.630.10">
    <property type="entry name" value="Zn peptidases"/>
    <property type="match status" value="1"/>
</dbReference>
<feature type="domain" description="PA" evidence="4">
    <location>
        <begin position="339"/>
        <end position="426"/>
    </location>
</feature>
<dbReference type="InterPro" id="IPR039373">
    <property type="entry name" value="Peptidase_M28B"/>
</dbReference>
<dbReference type="AlphaFoldDB" id="A0A4P7NCT5"/>
<feature type="transmembrane region" description="Helical" evidence="3">
    <location>
        <begin position="190"/>
        <end position="209"/>
    </location>
</feature>
<comment type="similarity">
    <text evidence="1">Belongs to the peptidase M28 family. M28B subfamily.</text>
</comment>
<proteinExistence type="inferred from homology"/>
<dbReference type="Proteomes" id="UP000294847">
    <property type="component" value="Chromosome 3"/>
</dbReference>
<evidence type="ECO:0000259" key="5">
    <source>
        <dbReference type="Pfam" id="PF04253"/>
    </source>
</evidence>
<gene>
    <name evidence="7" type="ORF">PoMZ_04387</name>
</gene>
<keyword evidence="3" id="KW-0812">Transmembrane</keyword>
<feature type="domain" description="Transferrin receptor-like dimerisation" evidence="5">
    <location>
        <begin position="786"/>
        <end position="908"/>
    </location>
</feature>
<protein>
    <submittedName>
        <fullName evidence="7">Uncharacterized protein</fullName>
    </submittedName>
</protein>
<dbReference type="FunFam" id="3.40.630.10:FF:000101">
    <property type="entry name" value="N-acetylated alpha-linked acidic dipeptidase like 1"/>
    <property type="match status" value="1"/>
</dbReference>
<dbReference type="Pfam" id="PF02225">
    <property type="entry name" value="PA"/>
    <property type="match status" value="1"/>
</dbReference>
<dbReference type="SUPFAM" id="SSF53187">
    <property type="entry name" value="Zn-dependent exopeptidases"/>
    <property type="match status" value="1"/>
</dbReference>
<keyword evidence="3" id="KW-1133">Transmembrane helix</keyword>
<dbReference type="InterPro" id="IPR007365">
    <property type="entry name" value="TFR-like_dimer_dom"/>
</dbReference>
<evidence type="ECO:0000259" key="6">
    <source>
        <dbReference type="Pfam" id="PF04389"/>
    </source>
</evidence>
<dbReference type="SUPFAM" id="SSF52025">
    <property type="entry name" value="PA domain"/>
    <property type="match status" value="1"/>
</dbReference>
<feature type="compositionally biased region" description="Acidic residues" evidence="2">
    <location>
        <begin position="72"/>
        <end position="86"/>
    </location>
</feature>
<dbReference type="Pfam" id="PF04253">
    <property type="entry name" value="TFR_dimer"/>
    <property type="match status" value="1"/>
</dbReference>
<dbReference type="SUPFAM" id="SSF47672">
    <property type="entry name" value="Transferrin receptor-like dimerisation domain"/>
    <property type="match status" value="1"/>
</dbReference>
<dbReference type="PANTHER" id="PTHR10404:SF71">
    <property type="entry name" value="CARBOXYPEPTIDASE TRE2, PUTATIVE (AFU_ORTHOLOGUE AFUA_3G10650)-RELATED"/>
    <property type="match status" value="1"/>
</dbReference>
<feature type="compositionally biased region" description="Polar residues" evidence="2">
    <location>
        <begin position="30"/>
        <end position="51"/>
    </location>
</feature>
<dbReference type="CDD" id="cd02121">
    <property type="entry name" value="PA_GCPII_like"/>
    <property type="match status" value="1"/>
</dbReference>
<sequence length="913" mass="102272">MPSNSNHRYEALQDLAPIPTYDEAMAGSSGPPQETRSLLRTHQRSNSTATDPDSPVRSRRQNGNNYRPPTVETDDEDSLWGSDDGEGDAAQVRREMQELEMEDDDDHAVGRGRSTIFGKRLGFSLPRWKWRWQMPRLRIQLPTANVTSSGAGPSSLEEGGGSGETASDRLLPLRTLWERMPPINAAQVCLVFGRIFAIFLILGFLYFVFMSDLMRGMRRVGEYNPESVRSWLLVHVNPNNIRDHLQHFTSYAHMAGTEGDYALATDVKNSFTSYGLEDVSVEEYYVYVNYPKKDGRAVEILDGGNKVQWSAKIEEEEHAAESAGRQTYVFHGHSKSGVVQGPLMYANYGSREDFKRLYDTGIDTKGAIALVRHYGSQEDVGLKVKAAELAGFAGCIVYSDPSDDGFRVGEPAPNGRYMPEDGVQRGSVSLSSWLMGDPLSPGWESTGRIPTRLEPEKSKGLVQIPSIPLAWRDAKELLKRLQGFGVKTPEDWIGGVPDVKEWWTGNLSSPIVRLRNEQDEVKKKEIWNVYGRISGGEQQAKSIVIGNRRDSMAFGAAGPGSGTAVMMEVARLFGDLRARGWVPMRTIDFMSWDGGEFNNAGSTEFVEKNLDSLRADAMAYINLDEAVTGSTFRASGSPFFRRLILQVLHRINDPIANQTLRTIWDERNSKLEGLGSASDYAAFQNIAGTSSLDIGFTGVENSHGRHPRKSSYDDFEWMQRQGDPQFIYHTLLAQILAMIIIELADRPIIPLDTDAFADSLSAWADEFVEWTENKGAHQDGHPPFEIMKLREAAEYLAAETRKFGKWEIKWENMVMSTSSFEPLILARQRMEFNARMGRLDSNLLDFDQHGGAPNRTQFKHVLFGPQLWNSREPGYFPAIRDAVEAEDWKTASERLETAVKVMRTAGLELESPS</sequence>